<dbReference type="AlphaFoldDB" id="A0A1Q2CPA9"/>
<dbReference type="KEGG" id="tes:BW730_10980"/>
<keyword evidence="3" id="KW-1185">Reference proteome</keyword>
<dbReference type="EMBL" id="CP019606">
    <property type="protein sequence ID" value="AQP47939.1"/>
    <property type="molecule type" value="Genomic_DNA"/>
</dbReference>
<accession>A0A1Q2CPA9</accession>
<organism evidence="2 3">
    <name type="scientific">Tessaracoccus aquimaris</name>
    <dbReference type="NCBI Taxonomy" id="1332264"/>
    <lineage>
        <taxon>Bacteria</taxon>
        <taxon>Bacillati</taxon>
        <taxon>Actinomycetota</taxon>
        <taxon>Actinomycetes</taxon>
        <taxon>Propionibacteriales</taxon>
        <taxon>Propionibacteriaceae</taxon>
        <taxon>Tessaracoccus</taxon>
    </lineage>
</organism>
<proteinExistence type="predicted"/>
<dbReference type="SUPFAM" id="SSF54001">
    <property type="entry name" value="Cysteine proteinases"/>
    <property type="match status" value="1"/>
</dbReference>
<evidence type="ECO:0000259" key="1">
    <source>
        <dbReference type="Pfam" id="PF01841"/>
    </source>
</evidence>
<dbReference type="STRING" id="1332264.BW730_10980"/>
<feature type="domain" description="Transglutaminase-like" evidence="1">
    <location>
        <begin position="86"/>
        <end position="141"/>
    </location>
</feature>
<dbReference type="InterPro" id="IPR038765">
    <property type="entry name" value="Papain-like_cys_pep_sf"/>
</dbReference>
<protein>
    <recommendedName>
        <fullName evidence="1">Transglutaminase-like domain-containing protein</fullName>
    </recommendedName>
</protein>
<dbReference type="Pfam" id="PF01841">
    <property type="entry name" value="Transglut_core"/>
    <property type="match status" value="1"/>
</dbReference>
<evidence type="ECO:0000313" key="2">
    <source>
        <dbReference type="EMBL" id="AQP47939.1"/>
    </source>
</evidence>
<dbReference type="Proteomes" id="UP000188145">
    <property type="component" value="Chromosome"/>
</dbReference>
<dbReference type="Gene3D" id="3.10.620.30">
    <property type="match status" value="1"/>
</dbReference>
<reference evidence="3" key="1">
    <citation type="submission" date="2017-02" db="EMBL/GenBank/DDBJ databases">
        <title>Tessaracoccus aquaemaris sp. nov., isolated from the intestine of a Korean rockfish, Sebastes schlegelii, in a marine aquaculture pond.</title>
        <authorList>
            <person name="Tak E.J."/>
            <person name="Bae J.-W."/>
        </authorList>
    </citation>
    <scope>NUCLEOTIDE SEQUENCE [LARGE SCALE GENOMIC DNA]</scope>
    <source>
        <strain evidence="3">NSG39</strain>
    </source>
</reference>
<sequence>MSMNDARHSPYSDPRHHEPLVRAVEADVASIARAVTNVIGHYRAEDLDPSTASEIHLRTVAEILDADQSRHQLSLAEPRPPRDRVQGCCRDHSLLAVSILRSHDVAARTRVGFASYFLPDWWCDHVVTEVWEDGRWRRFDPEFVDGGADFSPHDLDRSGDGAFLTAAQAWLGWRRGERDLTNFGVGPDVPELSGPDFVRDYVIYEAAHLAGDELLLWDVWGGMDNPDESIDLELIDRLAGLLVTDEEQAVALYLADERLHPGTEVTRLDPLGGPAAVEALPARGETAP</sequence>
<dbReference type="InterPro" id="IPR002931">
    <property type="entry name" value="Transglutaminase-like"/>
</dbReference>
<evidence type="ECO:0000313" key="3">
    <source>
        <dbReference type="Proteomes" id="UP000188145"/>
    </source>
</evidence>
<name>A0A1Q2CPA9_9ACTN</name>
<gene>
    <name evidence="2" type="ORF">BW730_10980</name>
</gene>